<protein>
    <recommendedName>
        <fullName evidence="4">RxLR-like protein</fullName>
    </recommendedName>
</protein>
<proteinExistence type="predicted"/>
<organism evidence="2 3">
    <name type="scientific">Plasmopara halstedii</name>
    <name type="common">Downy mildew of sunflower</name>
    <dbReference type="NCBI Taxonomy" id="4781"/>
    <lineage>
        <taxon>Eukaryota</taxon>
        <taxon>Sar</taxon>
        <taxon>Stramenopiles</taxon>
        <taxon>Oomycota</taxon>
        <taxon>Peronosporomycetes</taxon>
        <taxon>Peronosporales</taxon>
        <taxon>Peronosporaceae</taxon>
        <taxon>Plasmopara</taxon>
    </lineage>
</organism>
<accession>A0A0N7L558</accession>
<dbReference type="Proteomes" id="UP000054928">
    <property type="component" value="Unassembled WGS sequence"/>
</dbReference>
<sequence length="92" mass="10223">MTIVPTLLDLLELMLQTTVTPKAPCTKSMTKAVLPTGRDKVIQTLRPNAKQYQLGEQDQVQIDSRSTATCMSRAARLGPAVHQHIQRSKLRP</sequence>
<feature type="chain" id="PRO_5006015059" description="RxLR-like protein" evidence="1">
    <location>
        <begin position="22"/>
        <end position="92"/>
    </location>
</feature>
<name>A0A0N7L558_PLAHL</name>
<feature type="signal peptide" evidence="1">
    <location>
        <begin position="1"/>
        <end position="21"/>
    </location>
</feature>
<evidence type="ECO:0000313" key="3">
    <source>
        <dbReference type="Proteomes" id="UP000054928"/>
    </source>
</evidence>
<dbReference type="EMBL" id="CCYD01000523">
    <property type="protein sequence ID" value="CEG40555.1"/>
    <property type="molecule type" value="Genomic_DNA"/>
</dbReference>
<keyword evidence="3" id="KW-1185">Reference proteome</keyword>
<keyword evidence="1" id="KW-0732">Signal</keyword>
<evidence type="ECO:0000256" key="1">
    <source>
        <dbReference type="SAM" id="SignalP"/>
    </source>
</evidence>
<reference evidence="3" key="1">
    <citation type="submission" date="2014-09" db="EMBL/GenBank/DDBJ databases">
        <authorList>
            <person name="Sharma Rahul"/>
            <person name="Thines Marco"/>
        </authorList>
    </citation>
    <scope>NUCLEOTIDE SEQUENCE [LARGE SCALE GENOMIC DNA]</scope>
</reference>
<evidence type="ECO:0000313" key="2">
    <source>
        <dbReference type="EMBL" id="CEG40555.1"/>
    </source>
</evidence>
<dbReference type="GeneID" id="36405800"/>
<dbReference type="AlphaFoldDB" id="A0A0N7L558"/>
<dbReference type="RefSeq" id="XP_024576924.1">
    <property type="nucleotide sequence ID" value="XM_024726226.1"/>
</dbReference>
<evidence type="ECO:0008006" key="4">
    <source>
        <dbReference type="Google" id="ProtNLM"/>
    </source>
</evidence>